<gene>
    <name evidence="2" type="ORF">MNBD_NITROSPINAE04-2553</name>
</gene>
<evidence type="ECO:0000256" key="1">
    <source>
        <dbReference type="SAM" id="MobiDB-lite"/>
    </source>
</evidence>
<feature type="compositionally biased region" description="Basic and acidic residues" evidence="1">
    <location>
        <begin position="39"/>
        <end position="68"/>
    </location>
</feature>
<feature type="region of interest" description="Disordered" evidence="1">
    <location>
        <begin position="39"/>
        <end position="107"/>
    </location>
</feature>
<organism evidence="2">
    <name type="scientific">hydrothermal vent metagenome</name>
    <dbReference type="NCBI Taxonomy" id="652676"/>
    <lineage>
        <taxon>unclassified sequences</taxon>
        <taxon>metagenomes</taxon>
        <taxon>ecological metagenomes</taxon>
    </lineage>
</organism>
<name>A0A3B1C7J6_9ZZZZ</name>
<accession>A0A3B1C7J6</accession>
<evidence type="ECO:0000313" key="2">
    <source>
        <dbReference type="EMBL" id="VAX20633.1"/>
    </source>
</evidence>
<proteinExistence type="predicted"/>
<dbReference type="AlphaFoldDB" id="A0A3B1C7J6"/>
<sequence>MVQAIGMQQVLQLSSAVEKAQMAQQSQASELAKGFDKEMKKIVERQSDQTQEIKEAEDAKIRDEDQRKPKNYARKLPQGHPEEDDEEEEGTEPPSESDQGGLINVVV</sequence>
<protein>
    <submittedName>
        <fullName evidence="2">Uncharacterized protein</fullName>
    </submittedName>
</protein>
<dbReference type="EMBL" id="UOGA01000181">
    <property type="protein sequence ID" value="VAX20633.1"/>
    <property type="molecule type" value="Genomic_DNA"/>
</dbReference>
<reference evidence="2" key="1">
    <citation type="submission" date="2018-06" db="EMBL/GenBank/DDBJ databases">
        <authorList>
            <person name="Zhirakovskaya E."/>
        </authorList>
    </citation>
    <scope>NUCLEOTIDE SEQUENCE</scope>
</reference>
<feature type="compositionally biased region" description="Acidic residues" evidence="1">
    <location>
        <begin position="82"/>
        <end position="91"/>
    </location>
</feature>